<name>A0ABT1IIM6_9PSEU</name>
<dbReference type="Gene3D" id="1.10.287.1060">
    <property type="entry name" value="ESAT-6-like"/>
    <property type="match status" value="1"/>
</dbReference>
<evidence type="ECO:0000313" key="1">
    <source>
        <dbReference type="EMBL" id="MCP2272512.1"/>
    </source>
</evidence>
<proteinExistence type="predicted"/>
<evidence type="ECO:0000313" key="2">
    <source>
        <dbReference type="Proteomes" id="UP001205185"/>
    </source>
</evidence>
<keyword evidence="2" id="KW-1185">Reference proteome</keyword>
<sequence length="101" mass="10681">MSLRIDHEAVTALATEVADLRAAVTDIATFTKGETLTPRQFGPLGARAGEAFAALHEELLAEIEKAAPDLENAVTGLVKAAERVVEVDQDAAARITRAGER</sequence>
<accession>A0ABT1IIM6</accession>
<dbReference type="InterPro" id="IPR036689">
    <property type="entry name" value="ESAT-6-like_sf"/>
</dbReference>
<organism evidence="1 2">
    <name type="scientific">Actinokineospora diospyrosa</name>
    <dbReference type="NCBI Taxonomy" id="103728"/>
    <lineage>
        <taxon>Bacteria</taxon>
        <taxon>Bacillati</taxon>
        <taxon>Actinomycetota</taxon>
        <taxon>Actinomycetes</taxon>
        <taxon>Pseudonocardiales</taxon>
        <taxon>Pseudonocardiaceae</taxon>
        <taxon>Actinokineospora</taxon>
    </lineage>
</organism>
<protein>
    <recommendedName>
        <fullName evidence="3">Excreted virulence factor EspC (Type VII ESX diderm)</fullName>
    </recommendedName>
</protein>
<dbReference type="RefSeq" id="WP_253889415.1">
    <property type="nucleotide sequence ID" value="NZ_BAAAVB010000001.1"/>
</dbReference>
<dbReference type="EMBL" id="JAMTCO010000012">
    <property type="protein sequence ID" value="MCP2272512.1"/>
    <property type="molecule type" value="Genomic_DNA"/>
</dbReference>
<evidence type="ECO:0008006" key="3">
    <source>
        <dbReference type="Google" id="ProtNLM"/>
    </source>
</evidence>
<comment type="caution">
    <text evidence="1">The sequence shown here is derived from an EMBL/GenBank/DDBJ whole genome shotgun (WGS) entry which is preliminary data.</text>
</comment>
<dbReference type="Proteomes" id="UP001205185">
    <property type="component" value="Unassembled WGS sequence"/>
</dbReference>
<reference evidence="1 2" key="1">
    <citation type="submission" date="2022-06" db="EMBL/GenBank/DDBJ databases">
        <title>Genomic Encyclopedia of Archaeal and Bacterial Type Strains, Phase II (KMG-II): from individual species to whole genera.</title>
        <authorList>
            <person name="Goeker M."/>
        </authorList>
    </citation>
    <scope>NUCLEOTIDE SEQUENCE [LARGE SCALE GENOMIC DNA]</scope>
    <source>
        <strain evidence="1 2">DSM 44255</strain>
    </source>
</reference>
<gene>
    <name evidence="1" type="ORF">LV75_005038</name>
</gene>
<dbReference type="SUPFAM" id="SSF140453">
    <property type="entry name" value="EsxAB dimer-like"/>
    <property type="match status" value="1"/>
</dbReference>